<organism evidence="3 4">
    <name type="scientific">Paenibacillus rhizolycopersici</name>
    <dbReference type="NCBI Taxonomy" id="2780073"/>
    <lineage>
        <taxon>Bacteria</taxon>
        <taxon>Bacillati</taxon>
        <taxon>Bacillota</taxon>
        <taxon>Bacilli</taxon>
        <taxon>Bacillales</taxon>
        <taxon>Paenibacillaceae</taxon>
        <taxon>Paenibacillus</taxon>
    </lineage>
</organism>
<dbReference type="InterPro" id="IPR013785">
    <property type="entry name" value="Aldolase_TIM"/>
</dbReference>
<dbReference type="InterPro" id="IPR013132">
    <property type="entry name" value="PseI/NeuA/B-like_N"/>
</dbReference>
<dbReference type="InterPro" id="IPR051690">
    <property type="entry name" value="PseI-like"/>
</dbReference>
<evidence type="ECO:0000259" key="2">
    <source>
        <dbReference type="Pfam" id="PF07883"/>
    </source>
</evidence>
<protein>
    <submittedName>
        <fullName evidence="3">N-acetylneuraminate synthase family protein</fullName>
    </submittedName>
</protein>
<keyword evidence="4" id="KW-1185">Reference proteome</keyword>
<dbReference type="EMBL" id="JADCNN020000016">
    <property type="protein sequence ID" value="MBM6997259.1"/>
    <property type="molecule type" value="Genomic_DNA"/>
</dbReference>
<feature type="domain" description="PseI/NeuA/B-like" evidence="1">
    <location>
        <begin position="42"/>
        <end position="257"/>
    </location>
</feature>
<dbReference type="Pfam" id="PF03102">
    <property type="entry name" value="NeuB"/>
    <property type="match status" value="1"/>
</dbReference>
<gene>
    <name evidence="3" type="ORF">IM700_016485</name>
</gene>
<dbReference type="Gene3D" id="2.60.120.10">
    <property type="entry name" value="Jelly Rolls"/>
    <property type="match status" value="1"/>
</dbReference>
<dbReference type="Gene3D" id="3.20.20.70">
    <property type="entry name" value="Aldolase class I"/>
    <property type="match status" value="1"/>
</dbReference>
<dbReference type="PANTHER" id="PTHR42966:SF1">
    <property type="entry name" value="SIALIC ACID SYNTHASE"/>
    <property type="match status" value="1"/>
</dbReference>
<feature type="domain" description="Cupin type-2" evidence="2">
    <location>
        <begin position="400"/>
        <end position="455"/>
    </location>
</feature>
<accession>A0ABS2HB56</accession>
<dbReference type="SUPFAM" id="SSF51569">
    <property type="entry name" value="Aldolase"/>
    <property type="match status" value="1"/>
</dbReference>
<dbReference type="InterPro" id="IPR013096">
    <property type="entry name" value="Cupin_2"/>
</dbReference>
<dbReference type="Gene3D" id="3.90.1210.10">
    <property type="entry name" value="Antifreeze-like/N-acetylneuraminic acid synthase C-terminal domain"/>
    <property type="match status" value="1"/>
</dbReference>
<dbReference type="SUPFAM" id="SSF51182">
    <property type="entry name" value="RmlC-like cupins"/>
    <property type="match status" value="1"/>
</dbReference>
<comment type="caution">
    <text evidence="3">The sequence shown here is derived from an EMBL/GenBank/DDBJ whole genome shotgun (WGS) entry which is preliminary data.</text>
</comment>
<dbReference type="RefSeq" id="WP_193417987.1">
    <property type="nucleotide sequence ID" value="NZ_JADCNN020000016.1"/>
</dbReference>
<dbReference type="PANTHER" id="PTHR42966">
    <property type="entry name" value="N-ACETYLNEURAMINATE SYNTHASE"/>
    <property type="match status" value="1"/>
</dbReference>
<dbReference type="Proteomes" id="UP001516620">
    <property type="component" value="Unassembled WGS sequence"/>
</dbReference>
<evidence type="ECO:0000313" key="3">
    <source>
        <dbReference type="EMBL" id="MBM6997259.1"/>
    </source>
</evidence>
<dbReference type="Pfam" id="PF07883">
    <property type="entry name" value="Cupin_2"/>
    <property type="match status" value="1"/>
</dbReference>
<dbReference type="InterPro" id="IPR011051">
    <property type="entry name" value="RmlC_Cupin_sf"/>
</dbReference>
<sequence>MSVFDNLIIFEMANSHQGSVSHGINIIKEMGKIARKYNVKAAVKLQYRDLDTFIHPEYKERGDVKHIPRFMSTRLSFDQFCELVTAVKDEGMVTISTPFDEEGVKWCVEQGLDIIKIASCSSLDWPLLEAASQTGKPLIISTGGKTISDIDKIYNFFTHRNAEFSLLHCVAEYPAPLERLQLDFIDRMKGRYRNVQIGYSGHEDPDDHTVSMLTVAKGAKIFERHVGLPTETITLNAYSMNPQQADQWVASIVKARSICELKKENTKYISQEEIDSLHSLARGVYAKRKIVKGEALTKDDVFFAMPYQEEQLTSGDFYEGIVVSREYEVNEAIYERKYISDIKSARSVIHDAKGMLFEAGIAVGNQFELELSHHYGISNFRQFGALIINIINREYCKKLIVVLPGQKHPRHYHEIKEESFQLLYGDLEVEIDGQRKQLSPGDMQTVLRGQVHSFSSKNGAIFEEISTTHVRNDSYYEDNNIRNKDPMERKTIIKEW</sequence>
<proteinExistence type="predicted"/>
<name>A0ABS2HB56_9BACL</name>
<evidence type="ECO:0000313" key="4">
    <source>
        <dbReference type="Proteomes" id="UP001516620"/>
    </source>
</evidence>
<evidence type="ECO:0000259" key="1">
    <source>
        <dbReference type="Pfam" id="PF03102"/>
    </source>
</evidence>
<dbReference type="InterPro" id="IPR014710">
    <property type="entry name" value="RmlC-like_jellyroll"/>
</dbReference>
<reference evidence="3 4" key="1">
    <citation type="submission" date="2021-01" db="EMBL/GenBank/DDBJ databases">
        <title>Paenibacillus sp.nov. isolated from the rhizosphere soil of tomato plant.</title>
        <authorList>
            <person name="Thin K.K."/>
            <person name="Zhang X."/>
            <person name="He S."/>
        </authorList>
    </citation>
    <scope>NUCLEOTIDE SEQUENCE [LARGE SCALE GENOMIC DNA]</scope>
    <source>
        <strain evidence="3 4">DXFW5</strain>
    </source>
</reference>